<dbReference type="Proteomes" id="UP000256686">
    <property type="component" value="Unassembled WGS sequence"/>
</dbReference>
<protein>
    <recommendedName>
        <fullName evidence="3">Gliding motility-associated C-terminal domain-containing protein</fullName>
    </recommendedName>
</protein>
<proteinExistence type="predicted"/>
<sequence length="531" mass="58519">MTFLSPIVLNNAVLNTCDKNFNLNETFQLSDAVAQLFIPAQNTEPLSAMTITYYLSAADAALGNPANQIGNTMTTNVSTVTVWVRFQSNTTGCYSIASIQLNTYFPPKAITTTISVCDENLDGSYEVNLLNYTSSMVNIPNAMNAFSFYLTQQDAQNGVNAIANPSNYSAQPFPTQMWVKIQNILGCDDMTIINFVFGTKLTLQNAGPFPLDNVCDAGDDGIENVDLTQFMPQMYPGANVTFAYYSSMAELNAGTNAIVNTTVYLFNQNTGSSTVYVKVSVPGFCSEKAEIKLSLKKPPFFMIPEQYFCPEGSFTYTANIQGYNIVSYVWKDPNGNTISNAATVKGIKVAGIYSLTIVSDNGCSYMATMEVKHFDVPVIQNISITGGICTVFATGSKTILYSIDGIIWQGSNLFNGLPEEIITFYVKYENEECIVKHQEVVLDINNTITPNGDGRNDRWIVKNLQIFGGKMTNAKVFDRYQTLIFEQNTNTKVNWDGTIAGRPVPTASYWYVITLPNGKVFTGWLLVKNID</sequence>
<dbReference type="EMBL" id="QNVT01000002">
    <property type="protein sequence ID" value="REC63728.1"/>
    <property type="molecule type" value="Genomic_DNA"/>
</dbReference>
<name>A0A3D9CD85_9FLAO</name>
<evidence type="ECO:0000313" key="1">
    <source>
        <dbReference type="EMBL" id="REC63728.1"/>
    </source>
</evidence>
<evidence type="ECO:0008006" key="3">
    <source>
        <dbReference type="Google" id="ProtNLM"/>
    </source>
</evidence>
<organism evidence="1 2">
    <name type="scientific">Chryseobacterium pennae</name>
    <dbReference type="NCBI Taxonomy" id="2258962"/>
    <lineage>
        <taxon>Bacteria</taxon>
        <taxon>Pseudomonadati</taxon>
        <taxon>Bacteroidota</taxon>
        <taxon>Flavobacteriia</taxon>
        <taxon>Flavobacteriales</taxon>
        <taxon>Weeksellaceae</taxon>
        <taxon>Chryseobacterium group</taxon>
        <taxon>Chryseobacterium</taxon>
    </lineage>
</organism>
<gene>
    <name evidence="1" type="ORF">DRF65_03190</name>
</gene>
<dbReference type="Pfam" id="PF13585">
    <property type="entry name" value="CHU_C"/>
    <property type="match status" value="1"/>
</dbReference>
<reference evidence="2" key="1">
    <citation type="submission" date="2018-06" db="EMBL/GenBank/DDBJ databases">
        <authorList>
            <person name="Lum Nde A."/>
            <person name="Hugo C."/>
        </authorList>
    </citation>
    <scope>NUCLEOTIDE SEQUENCE [LARGE SCALE GENOMIC DNA]</scope>
    <source>
        <strain evidence="2">1_F178</strain>
    </source>
</reference>
<keyword evidence="2" id="KW-1185">Reference proteome</keyword>
<dbReference type="AlphaFoldDB" id="A0A3D9CD85"/>
<comment type="caution">
    <text evidence="1">The sequence shown here is derived from an EMBL/GenBank/DDBJ whole genome shotgun (WGS) entry which is preliminary data.</text>
</comment>
<dbReference type="InterPro" id="IPR035986">
    <property type="entry name" value="PKD_dom_sf"/>
</dbReference>
<dbReference type="SUPFAM" id="SSF49299">
    <property type="entry name" value="PKD domain"/>
    <property type="match status" value="1"/>
</dbReference>
<dbReference type="RefSeq" id="WP_115968806.1">
    <property type="nucleotide sequence ID" value="NZ_QNVT01000002.1"/>
</dbReference>
<dbReference type="NCBIfam" id="TIGR04131">
    <property type="entry name" value="Bac_Flav_CTERM"/>
    <property type="match status" value="1"/>
</dbReference>
<dbReference type="InterPro" id="IPR026341">
    <property type="entry name" value="T9SS_type_B"/>
</dbReference>
<accession>A0A3D9CD85</accession>
<evidence type="ECO:0000313" key="2">
    <source>
        <dbReference type="Proteomes" id="UP000256686"/>
    </source>
</evidence>